<dbReference type="PANTHER" id="PTHR42941:SF1">
    <property type="entry name" value="SLL1037 PROTEIN"/>
    <property type="match status" value="1"/>
</dbReference>
<dbReference type="PANTHER" id="PTHR42941">
    <property type="entry name" value="SLL1037 PROTEIN"/>
    <property type="match status" value="1"/>
</dbReference>
<evidence type="ECO:0000256" key="1">
    <source>
        <dbReference type="SAM" id="SignalP"/>
    </source>
</evidence>
<proteinExistence type="predicted"/>
<dbReference type="NCBIfam" id="TIGR02122">
    <property type="entry name" value="TRAP_TAXI"/>
    <property type="match status" value="1"/>
</dbReference>
<sequence>MKSFKKMAAVLGIALTAASSANAMEFKGSKNIPVVNGVAEIMMGATTTGGWTYMYVSSAAKLISDKNPNINVTPQITTGGGENLVRVAAGELPVGVASAAYIDKYYHGSGEIKPCPQLRTLYGSPNSTLSVIVAAGSPYKTIEDLKGKKVSICNKGNSGQLLVADLLKAMGRDNGYYNLQYLTPSESMDALKTGNINSLWICACDPHVAVTEIFAMRGGARFIEFSQEQKELFLKTDSYLSPAVRPAGTYIGQTEDYHSIGSPYALVVTEDFPEEVAYEIAKTLDENYNEWTTIFAGVKGATARNTIDTQIAPLHPGTERYFREKGYIK</sequence>
<comment type="caution">
    <text evidence="2">The sequence shown here is derived from an EMBL/GenBank/DDBJ whole genome shotgun (WGS) entry which is preliminary data.</text>
</comment>
<dbReference type="InterPro" id="IPR011852">
    <property type="entry name" value="TRAP_TAXI"/>
</dbReference>
<keyword evidence="2" id="KW-0675">Receptor</keyword>
<dbReference type="SUPFAM" id="SSF53850">
    <property type="entry name" value="Periplasmic binding protein-like II"/>
    <property type="match status" value="1"/>
</dbReference>
<protein>
    <submittedName>
        <fullName evidence="2">TRAP transporter solute receptor, TAXI family</fullName>
    </submittedName>
</protein>
<reference evidence="2 3" key="1">
    <citation type="submission" date="2009-12" db="EMBL/GenBank/DDBJ databases">
        <authorList>
            <person name="Shrivastava S."/>
            <person name="Madupu R."/>
            <person name="Durkin A.S."/>
            <person name="Torralba M."/>
            <person name="Methe B."/>
            <person name="Sutton G.G."/>
            <person name="Strausberg R.L."/>
            <person name="Nelson K.E."/>
        </authorList>
    </citation>
    <scope>NUCLEOTIDE SEQUENCE [LARGE SCALE GENOMIC DNA]</scope>
    <source>
        <strain evidence="2 3">W5455</strain>
    </source>
</reference>
<keyword evidence="3" id="KW-1185">Reference proteome</keyword>
<dbReference type="EMBL" id="ADFP01000075">
    <property type="protein sequence ID" value="EFB90526.1"/>
    <property type="molecule type" value="Genomic_DNA"/>
</dbReference>
<evidence type="ECO:0000313" key="2">
    <source>
        <dbReference type="EMBL" id="EFB90526.1"/>
    </source>
</evidence>
<accession>A0ABM9ZUC2</accession>
<name>A0ABM9ZUC2_9BACT</name>
<organism evidence="2 3">
    <name type="scientific">Pyramidobacter piscolens W5455</name>
    <dbReference type="NCBI Taxonomy" id="352165"/>
    <lineage>
        <taxon>Bacteria</taxon>
        <taxon>Thermotogati</taxon>
        <taxon>Synergistota</taxon>
        <taxon>Synergistia</taxon>
        <taxon>Synergistales</taxon>
        <taxon>Dethiosulfovibrionaceae</taxon>
        <taxon>Pyramidobacter</taxon>
    </lineage>
</organism>
<dbReference type="Proteomes" id="UP000006462">
    <property type="component" value="Unassembled WGS sequence"/>
</dbReference>
<gene>
    <name evidence="2" type="ORF">HMPREF7215_1857</name>
</gene>
<feature type="signal peptide" evidence="1">
    <location>
        <begin position="1"/>
        <end position="23"/>
    </location>
</feature>
<dbReference type="Pfam" id="PF16868">
    <property type="entry name" value="NMT1_3"/>
    <property type="match status" value="1"/>
</dbReference>
<keyword evidence="1" id="KW-0732">Signal</keyword>
<dbReference type="GeneID" id="90987337"/>
<dbReference type="RefSeq" id="WP_009165002.1">
    <property type="nucleotide sequence ID" value="NZ_ADFP01000075.1"/>
</dbReference>
<dbReference type="Gene3D" id="3.40.190.10">
    <property type="entry name" value="Periplasmic binding protein-like II"/>
    <property type="match status" value="2"/>
</dbReference>
<feature type="chain" id="PRO_5045195290" evidence="1">
    <location>
        <begin position="24"/>
        <end position="329"/>
    </location>
</feature>
<evidence type="ECO:0000313" key="3">
    <source>
        <dbReference type="Proteomes" id="UP000006462"/>
    </source>
</evidence>